<feature type="transmembrane region" description="Helical" evidence="1">
    <location>
        <begin position="12"/>
        <end position="30"/>
    </location>
</feature>
<comment type="caution">
    <text evidence="4">The sequence shown here is derived from an EMBL/GenBank/DDBJ whole genome shotgun (WGS) entry which is preliminary data.</text>
</comment>
<keyword evidence="1" id="KW-1133">Transmembrane helix</keyword>
<dbReference type="STRING" id="644548.SCNU_12852"/>
<keyword evidence="1" id="KW-0812">Transmembrane</keyword>
<dbReference type="InterPro" id="IPR024516">
    <property type="entry name" value="Mce_C"/>
</dbReference>
<accession>F1YKY3</accession>
<evidence type="ECO:0000313" key="5">
    <source>
        <dbReference type="Proteomes" id="UP000035065"/>
    </source>
</evidence>
<evidence type="ECO:0000259" key="3">
    <source>
        <dbReference type="Pfam" id="PF11887"/>
    </source>
</evidence>
<dbReference type="RefSeq" id="WP_009679783.1">
    <property type="nucleotide sequence ID" value="NZ_AEUD01000010.1"/>
</dbReference>
<reference evidence="4 5" key="1">
    <citation type="journal article" date="2011" name="J. Bacteriol.">
        <title>Draft Genome Sequence of Gordonia neofelifaecis NRRL B-59395, a Cholesterol-Degrading Actinomycete.</title>
        <authorList>
            <person name="Ge F."/>
            <person name="Li W."/>
            <person name="Chen G."/>
            <person name="Liu Y."/>
            <person name="Zhang G."/>
            <person name="Yong B."/>
            <person name="Wang Q."/>
            <person name="Wang N."/>
            <person name="Huang Z."/>
            <person name="Li W."/>
            <person name="Wang J."/>
            <person name="Wu C."/>
            <person name="Xie Q."/>
            <person name="Liu G."/>
        </authorList>
    </citation>
    <scope>NUCLEOTIDE SEQUENCE [LARGE SCALE GENOMIC DNA]</scope>
    <source>
        <strain evidence="4 5">NRRL B-59395</strain>
    </source>
</reference>
<dbReference type="InterPro" id="IPR003399">
    <property type="entry name" value="Mce/MlaD"/>
</dbReference>
<evidence type="ECO:0000313" key="4">
    <source>
        <dbReference type="EMBL" id="EGD54777.1"/>
    </source>
</evidence>
<keyword evidence="1" id="KW-0472">Membrane</keyword>
<dbReference type="PANTHER" id="PTHR33371:SF17">
    <property type="entry name" value="MCE-FAMILY PROTEIN MCE1B"/>
    <property type="match status" value="1"/>
</dbReference>
<dbReference type="GO" id="GO:0005576">
    <property type="term" value="C:extracellular region"/>
    <property type="evidence" value="ECO:0007669"/>
    <property type="project" value="TreeGrafter"/>
</dbReference>
<name>F1YKY3_9ACTN</name>
<protein>
    <submittedName>
        <fullName evidence="4">Virulence factor Mce family protein</fullName>
    </submittedName>
</protein>
<feature type="domain" description="Mce/MlaD" evidence="2">
    <location>
        <begin position="40"/>
        <end position="116"/>
    </location>
</feature>
<dbReference type="eggNOG" id="COG1463">
    <property type="taxonomic scope" value="Bacteria"/>
</dbReference>
<proteinExistence type="predicted"/>
<dbReference type="GO" id="GO:0051701">
    <property type="term" value="P:biological process involved in interaction with host"/>
    <property type="evidence" value="ECO:0007669"/>
    <property type="project" value="TreeGrafter"/>
</dbReference>
<dbReference type="Proteomes" id="UP000035065">
    <property type="component" value="Unassembled WGS sequence"/>
</dbReference>
<dbReference type="EMBL" id="AEUD01000010">
    <property type="protein sequence ID" value="EGD54777.1"/>
    <property type="molecule type" value="Genomic_DNA"/>
</dbReference>
<feature type="domain" description="Mammalian cell entry C-terminal" evidence="3">
    <location>
        <begin position="125"/>
        <end position="294"/>
    </location>
</feature>
<dbReference type="PANTHER" id="PTHR33371">
    <property type="entry name" value="INTERMEMBRANE PHOSPHOLIPID TRANSPORT SYSTEM BINDING PROTEIN MLAD-RELATED"/>
    <property type="match status" value="1"/>
</dbReference>
<dbReference type="AlphaFoldDB" id="F1YKY3"/>
<evidence type="ECO:0000256" key="1">
    <source>
        <dbReference type="SAM" id="Phobius"/>
    </source>
</evidence>
<dbReference type="Pfam" id="PF11887">
    <property type="entry name" value="Mce4_CUP1"/>
    <property type="match status" value="1"/>
</dbReference>
<dbReference type="InterPro" id="IPR052336">
    <property type="entry name" value="MlaD_Phospholipid_Transporter"/>
</dbReference>
<gene>
    <name evidence="4" type="ORF">SCNU_12852</name>
</gene>
<dbReference type="NCBIfam" id="TIGR00996">
    <property type="entry name" value="Mtu_fam_mce"/>
    <property type="match status" value="1"/>
</dbReference>
<evidence type="ECO:0000259" key="2">
    <source>
        <dbReference type="Pfam" id="PF02470"/>
    </source>
</evidence>
<dbReference type="InterPro" id="IPR005693">
    <property type="entry name" value="Mce"/>
</dbReference>
<organism evidence="4 5">
    <name type="scientific">Gordonia neofelifaecis NRRL B-59395</name>
    <dbReference type="NCBI Taxonomy" id="644548"/>
    <lineage>
        <taxon>Bacteria</taxon>
        <taxon>Bacillati</taxon>
        <taxon>Actinomycetota</taxon>
        <taxon>Actinomycetes</taxon>
        <taxon>Mycobacteriales</taxon>
        <taxon>Gordoniaceae</taxon>
        <taxon>Gordonia</taxon>
    </lineage>
</organism>
<keyword evidence="5" id="KW-1185">Reference proteome</keyword>
<dbReference type="OrthoDB" id="338143at2"/>
<dbReference type="Pfam" id="PF02470">
    <property type="entry name" value="MlaD"/>
    <property type="match status" value="1"/>
</dbReference>
<sequence length="339" mass="36188">MNTLSYRTIVKSALFVIVGVVAAALVMNTLRVPVHGPSDEYILVFTDAEGLVDGNPVKMSGVRIGRVDGVSLDPQDDGTALARVRVRVESGHPLPEHVRASIRYGDMLGARYIAIDDAGPDGPERDGNTVTAAATTPPVNLTALMNGFQPLFASLDPQQVNELAQGFVDTFAGRTKSVNLLLSQIAKMGSNLSTNSAVFARLVANLDTLMGNADQRSGQLKELFAGLGQLTTAIVGDQGRLTSLFDSGDRAIASLAQMMTVAGDDFARSITGLRDVTGAWIPQTEKFETFLAKMPVMADRINHSGRYGGFMSLYMCNFTLKAGPAEVNLFGSSHSQMCR</sequence>